<dbReference type="Proteomes" id="UP000603453">
    <property type="component" value="Unassembled WGS sequence"/>
</dbReference>
<evidence type="ECO:0000313" key="3">
    <source>
        <dbReference type="EMBL" id="KAG2214347.1"/>
    </source>
</evidence>
<keyword evidence="4" id="KW-1185">Reference proteome</keyword>
<name>A0A8H7RQE0_9FUNG</name>
<feature type="compositionally biased region" description="Low complexity" evidence="1">
    <location>
        <begin position="973"/>
        <end position="1007"/>
    </location>
</feature>
<organism evidence="3 4">
    <name type="scientific">Mucor saturninus</name>
    <dbReference type="NCBI Taxonomy" id="64648"/>
    <lineage>
        <taxon>Eukaryota</taxon>
        <taxon>Fungi</taxon>
        <taxon>Fungi incertae sedis</taxon>
        <taxon>Mucoromycota</taxon>
        <taxon>Mucoromycotina</taxon>
        <taxon>Mucoromycetes</taxon>
        <taxon>Mucorales</taxon>
        <taxon>Mucorineae</taxon>
        <taxon>Mucoraceae</taxon>
        <taxon>Mucor</taxon>
    </lineage>
</organism>
<feature type="region of interest" description="Disordered" evidence="1">
    <location>
        <begin position="1"/>
        <end position="27"/>
    </location>
</feature>
<feature type="region of interest" description="Disordered" evidence="1">
    <location>
        <begin position="848"/>
        <end position="1085"/>
    </location>
</feature>
<gene>
    <name evidence="3" type="ORF">INT47_000903</name>
</gene>
<comment type="caution">
    <text evidence="3">The sequence shown here is derived from an EMBL/GenBank/DDBJ whole genome shotgun (WGS) entry which is preliminary data.</text>
</comment>
<dbReference type="AlphaFoldDB" id="A0A8H7RQE0"/>
<feature type="compositionally biased region" description="Acidic residues" evidence="1">
    <location>
        <begin position="1057"/>
        <end position="1085"/>
    </location>
</feature>
<evidence type="ECO:0000256" key="1">
    <source>
        <dbReference type="SAM" id="MobiDB-lite"/>
    </source>
</evidence>
<accession>A0A8H7RQE0</accession>
<feature type="region of interest" description="Disordered" evidence="1">
    <location>
        <begin position="118"/>
        <end position="206"/>
    </location>
</feature>
<dbReference type="InterPro" id="IPR003163">
    <property type="entry name" value="Tscrpt_reg_HTH_APSES-type"/>
</dbReference>
<proteinExistence type="predicted"/>
<feature type="compositionally biased region" description="Low complexity" evidence="1">
    <location>
        <begin position="118"/>
        <end position="134"/>
    </location>
</feature>
<feature type="compositionally biased region" description="Basic and acidic residues" evidence="1">
    <location>
        <begin position="179"/>
        <end position="195"/>
    </location>
</feature>
<dbReference type="InterPro" id="IPR057511">
    <property type="entry name" value="WH_GDS1"/>
</dbReference>
<sequence>MAQKANSHDNPQKKHRQGGLPVSIHPDDAKDKVFTAILKALLKMGNKPSSPKELANIIVKHKYATLGGATPFATVSSRISQHFKRAAEHNPPRAPLLAKHVDQNHSRKINYSLATGENAAASNAATPSSSSSTAEPHDENKNNTAANINNVIEPNFIEDPSRTNKPRPSTIEGYHQIQQHHEHSEEQEKDHHDNVSEDESDGEHSDYHEEMLQGDEDLDILAARRLSRRQSTAMSNKTKSNINKIINAINNHAATPNLTFHHPHEPSPTAPTPPPKDLTITPTPAITDIASTTPPIESKPITHQSLQLPPSSPASNNVTNIRKPSFSFSSGYPGDQELWTPFSFEHDFDNVFLQDASTAHHIPFNIATPESVSVSELDNYFSSTSSSSTSSSSTNRSQRKSFSSAMLGPNDKSLLQKVLLASAARGVADKIDEEDEEEDTSRQDKPKEKEKVIAEEPSIKSSFSSSSLMNVDNGEDFVKFEDDEKKESPTLLPTPPKKVPEILPATAAVTAAPTNSAVAPTTTNTNLSAAEILKSMNIQNLNLSALHQMTSNIPSLQHLSPTFDLAKTMAAYMQSLAKSANANASSSSSTTNSPHAMDLKSILTRFPALEAFIKKDPVVTTPPPPTPQPPPLVSASKDFVPNLISATEPVVHTLTPMTPPMYITLIDHIAVCIVVLAKTETTPEYRIMRRVDTGFINGTVLLTAGGIETESERSMILSFEMERVRMPKKKSQLFGTWIPLRRAQELAVTCSIQHKLGHFLEDSIESYFPNPLPIQVNTRKPHRDSRLTALALAALRSDNSKSNGFIVPPISRQSSSSGSMGAAQLQELLLTHPNKALKSNGLAKAPLLGRYDEPEQKSVPASTTPSVANSTNSSASGKDESDVDIVNSSDSSVAASSSNEEESESEDANTTTDIEEMMNRVSNKQPLHIHPRDLQKKRRRSIKPEDDPESKLPKVARKKSSLTNTPTTGGGKWSSNNSSSGSTAKPTTVATATPSTKKPSTIIIKKSMTGGKKATIKKEDEEIDNVVVEHKPTVETSIKPEAPLKLETPSPEPVKEEPEEEEHADEDDEDEDIDIGGSDFDDDLR</sequence>
<feature type="region of interest" description="Disordered" evidence="1">
    <location>
        <begin position="383"/>
        <end position="408"/>
    </location>
</feature>
<dbReference type="InterPro" id="IPR036887">
    <property type="entry name" value="HTH_APSES_sf"/>
</dbReference>
<feature type="compositionally biased region" description="Low complexity" evidence="1">
    <location>
        <begin position="383"/>
        <end position="404"/>
    </location>
</feature>
<dbReference type="PROSITE" id="PS51299">
    <property type="entry name" value="HTH_APSES"/>
    <property type="match status" value="1"/>
</dbReference>
<dbReference type="SUPFAM" id="SSF54616">
    <property type="entry name" value="DNA-binding domain of Mlu1-box binding protein MBP1"/>
    <property type="match status" value="1"/>
</dbReference>
<dbReference type="GO" id="GO:0003677">
    <property type="term" value="F:DNA binding"/>
    <property type="evidence" value="ECO:0007669"/>
    <property type="project" value="InterPro"/>
</dbReference>
<evidence type="ECO:0000259" key="2">
    <source>
        <dbReference type="PROSITE" id="PS51299"/>
    </source>
</evidence>
<protein>
    <recommendedName>
        <fullName evidence="2">HTH APSES-type domain-containing protein</fullName>
    </recommendedName>
</protein>
<evidence type="ECO:0000313" key="4">
    <source>
        <dbReference type="Proteomes" id="UP000603453"/>
    </source>
</evidence>
<feature type="compositionally biased region" description="Basic and acidic residues" evidence="1">
    <location>
        <begin position="1"/>
        <end position="12"/>
    </location>
</feature>
<dbReference type="EMBL" id="JAEPRD010000001">
    <property type="protein sequence ID" value="KAG2214347.1"/>
    <property type="molecule type" value="Genomic_DNA"/>
</dbReference>
<reference evidence="3" key="1">
    <citation type="submission" date="2020-12" db="EMBL/GenBank/DDBJ databases">
        <title>Metabolic potential, ecology and presence of endohyphal bacteria is reflected in genomic diversity of Mucoromycotina.</title>
        <authorList>
            <person name="Muszewska A."/>
            <person name="Okrasinska A."/>
            <person name="Steczkiewicz K."/>
            <person name="Drgas O."/>
            <person name="Orlowska M."/>
            <person name="Perlinska-Lenart U."/>
            <person name="Aleksandrzak-Piekarczyk T."/>
            <person name="Szatraj K."/>
            <person name="Zielenkiewicz U."/>
            <person name="Pilsyk S."/>
            <person name="Malc E."/>
            <person name="Mieczkowski P."/>
            <person name="Kruszewska J.S."/>
            <person name="Biernat P."/>
            <person name="Pawlowska J."/>
        </authorList>
    </citation>
    <scope>NUCLEOTIDE SEQUENCE</scope>
    <source>
        <strain evidence="3">WA0000017839</strain>
    </source>
</reference>
<dbReference type="Gene3D" id="3.10.260.10">
    <property type="entry name" value="Transcription regulator HTH, APSES-type DNA-binding domain"/>
    <property type="match status" value="1"/>
</dbReference>
<dbReference type="Pfam" id="PF25318">
    <property type="entry name" value="WHD_GDS1"/>
    <property type="match status" value="1"/>
</dbReference>
<feature type="compositionally biased region" description="Low complexity" evidence="1">
    <location>
        <begin position="884"/>
        <end position="898"/>
    </location>
</feature>
<feature type="compositionally biased region" description="Polar residues" evidence="1">
    <location>
        <begin position="859"/>
        <end position="876"/>
    </location>
</feature>
<feature type="compositionally biased region" description="Basic and acidic residues" evidence="1">
    <location>
        <begin position="440"/>
        <end position="458"/>
    </location>
</feature>
<feature type="compositionally biased region" description="Basic and acidic residues" evidence="1">
    <location>
        <begin position="942"/>
        <end position="952"/>
    </location>
</feature>
<feature type="domain" description="HTH APSES-type" evidence="2">
    <location>
        <begin position="664"/>
        <end position="771"/>
    </location>
</feature>
<feature type="region of interest" description="Disordered" evidence="1">
    <location>
        <begin position="429"/>
        <end position="466"/>
    </location>
</feature>
<dbReference type="OrthoDB" id="5597783at2759"/>